<dbReference type="EMBL" id="JAJSOW010000108">
    <property type="protein sequence ID" value="KAI9153951.1"/>
    <property type="molecule type" value="Genomic_DNA"/>
</dbReference>
<name>A0AAD5I9K0_ACENE</name>
<dbReference type="AlphaFoldDB" id="A0AAD5I9K0"/>
<evidence type="ECO:0000256" key="1">
    <source>
        <dbReference type="ARBA" id="ARBA00022737"/>
    </source>
</evidence>
<reference evidence="3" key="1">
    <citation type="journal article" date="2022" name="Plant J.">
        <title>Strategies of tolerance reflected in two North American maple genomes.</title>
        <authorList>
            <person name="McEvoy S.L."/>
            <person name="Sezen U.U."/>
            <person name="Trouern-Trend A."/>
            <person name="McMahon S.M."/>
            <person name="Schaberg P.G."/>
            <person name="Yang J."/>
            <person name="Wegrzyn J.L."/>
            <person name="Swenson N.G."/>
        </authorList>
    </citation>
    <scope>NUCLEOTIDE SEQUENCE</scope>
    <source>
        <strain evidence="3">91603</strain>
    </source>
</reference>
<keyword evidence="1" id="KW-0677">Repeat</keyword>
<feature type="repeat" description="PPR" evidence="2">
    <location>
        <begin position="39"/>
        <end position="73"/>
    </location>
</feature>
<comment type="caution">
    <text evidence="3">The sequence shown here is derived from an EMBL/GenBank/DDBJ whole genome shotgun (WGS) entry which is preliminary data.</text>
</comment>
<reference evidence="3" key="2">
    <citation type="submission" date="2023-02" db="EMBL/GenBank/DDBJ databases">
        <authorList>
            <person name="Swenson N.G."/>
            <person name="Wegrzyn J.L."/>
            <person name="Mcevoy S.L."/>
        </authorList>
    </citation>
    <scope>NUCLEOTIDE SEQUENCE</scope>
    <source>
        <strain evidence="3">91603</strain>
        <tissue evidence="3">Leaf</tissue>
    </source>
</reference>
<evidence type="ECO:0000313" key="4">
    <source>
        <dbReference type="Proteomes" id="UP001064489"/>
    </source>
</evidence>
<dbReference type="InterPro" id="IPR011990">
    <property type="entry name" value="TPR-like_helical_dom_sf"/>
</dbReference>
<evidence type="ECO:0008006" key="5">
    <source>
        <dbReference type="Google" id="ProtNLM"/>
    </source>
</evidence>
<dbReference type="GO" id="GO:0003723">
    <property type="term" value="F:RNA binding"/>
    <property type="evidence" value="ECO:0007669"/>
    <property type="project" value="InterPro"/>
</dbReference>
<evidence type="ECO:0000256" key="2">
    <source>
        <dbReference type="PROSITE-ProRule" id="PRU00708"/>
    </source>
</evidence>
<dbReference type="Pfam" id="PF01535">
    <property type="entry name" value="PPR"/>
    <property type="match status" value="2"/>
</dbReference>
<evidence type="ECO:0000313" key="3">
    <source>
        <dbReference type="EMBL" id="KAI9153951.1"/>
    </source>
</evidence>
<dbReference type="PANTHER" id="PTHR47926:SF347">
    <property type="entry name" value="PENTATRICOPEPTIDE REPEAT-CONTAINING PROTEIN"/>
    <property type="match status" value="1"/>
</dbReference>
<sequence length="140" mass="15692">MKCGLACDVYVNNNLVHFYGSCKKVMDTRKVFDEMDERSVVSWNAMITTCIESCWFGDAVGYFVKMIDFGFEPDETKMVVMISVCIKLENLSLGKWIHLQVIERGMVLNHQLGTTLVDMYTKGGAVGYARLVSAMILGLG</sequence>
<dbReference type="NCBIfam" id="TIGR00756">
    <property type="entry name" value="PPR"/>
    <property type="match status" value="1"/>
</dbReference>
<accession>A0AAD5I9K0</accession>
<dbReference type="InterPro" id="IPR002885">
    <property type="entry name" value="PPR_rpt"/>
</dbReference>
<dbReference type="PANTHER" id="PTHR47926">
    <property type="entry name" value="PENTATRICOPEPTIDE REPEAT-CONTAINING PROTEIN"/>
    <property type="match status" value="1"/>
</dbReference>
<organism evidence="3 4">
    <name type="scientific">Acer negundo</name>
    <name type="common">Box elder</name>
    <dbReference type="NCBI Taxonomy" id="4023"/>
    <lineage>
        <taxon>Eukaryota</taxon>
        <taxon>Viridiplantae</taxon>
        <taxon>Streptophyta</taxon>
        <taxon>Embryophyta</taxon>
        <taxon>Tracheophyta</taxon>
        <taxon>Spermatophyta</taxon>
        <taxon>Magnoliopsida</taxon>
        <taxon>eudicotyledons</taxon>
        <taxon>Gunneridae</taxon>
        <taxon>Pentapetalae</taxon>
        <taxon>rosids</taxon>
        <taxon>malvids</taxon>
        <taxon>Sapindales</taxon>
        <taxon>Sapindaceae</taxon>
        <taxon>Hippocastanoideae</taxon>
        <taxon>Acereae</taxon>
        <taxon>Acer</taxon>
    </lineage>
</organism>
<dbReference type="PROSITE" id="PS51375">
    <property type="entry name" value="PPR"/>
    <property type="match status" value="1"/>
</dbReference>
<proteinExistence type="predicted"/>
<dbReference type="GO" id="GO:0009451">
    <property type="term" value="P:RNA modification"/>
    <property type="evidence" value="ECO:0007669"/>
    <property type="project" value="InterPro"/>
</dbReference>
<keyword evidence="4" id="KW-1185">Reference proteome</keyword>
<dbReference type="FunFam" id="1.25.40.10:FF:000396">
    <property type="entry name" value="Pentatricopeptide repeat-containing protein At2g36730"/>
    <property type="match status" value="1"/>
</dbReference>
<dbReference type="Gene3D" id="1.25.40.10">
    <property type="entry name" value="Tetratricopeptide repeat domain"/>
    <property type="match status" value="1"/>
</dbReference>
<gene>
    <name evidence="3" type="ORF">LWI28_018953</name>
</gene>
<dbReference type="InterPro" id="IPR046960">
    <property type="entry name" value="PPR_At4g14850-like_plant"/>
</dbReference>
<dbReference type="Proteomes" id="UP001064489">
    <property type="component" value="Chromosome 11"/>
</dbReference>
<protein>
    <recommendedName>
        <fullName evidence="5">Pentatricopeptide repeat-containing protein</fullName>
    </recommendedName>
</protein>